<keyword evidence="1" id="KW-0547">Nucleotide-binding</keyword>
<dbReference type="Pfam" id="PF13191">
    <property type="entry name" value="AAA_16"/>
    <property type="match status" value="1"/>
</dbReference>
<dbReference type="InterPro" id="IPR036388">
    <property type="entry name" value="WH-like_DNA-bd_sf"/>
</dbReference>
<dbReference type="SUPFAM" id="SSF52540">
    <property type="entry name" value="P-loop containing nucleoside triphosphate hydrolases"/>
    <property type="match status" value="1"/>
</dbReference>
<feature type="region of interest" description="Disordered" evidence="3">
    <location>
        <begin position="95"/>
        <end position="127"/>
    </location>
</feature>
<feature type="compositionally biased region" description="Low complexity" evidence="3">
    <location>
        <begin position="95"/>
        <end position="110"/>
    </location>
</feature>
<dbReference type="SMART" id="SM00421">
    <property type="entry name" value="HTH_LUXR"/>
    <property type="match status" value="1"/>
</dbReference>
<feature type="domain" description="HTH luxR-type" evidence="4">
    <location>
        <begin position="896"/>
        <end position="955"/>
    </location>
</feature>
<accession>A0ABQ3TQK4</accession>
<dbReference type="Gene3D" id="1.10.10.10">
    <property type="entry name" value="Winged helix-like DNA-binding domain superfamily/Winged helix DNA-binding domain"/>
    <property type="match status" value="1"/>
</dbReference>
<name>A0ABQ3TQK4_STRHY</name>
<dbReference type="EMBL" id="BNEK01000002">
    <property type="protein sequence ID" value="GHJ25621.1"/>
    <property type="molecule type" value="Genomic_DNA"/>
</dbReference>
<dbReference type="SUPFAM" id="SSF48452">
    <property type="entry name" value="TPR-like"/>
    <property type="match status" value="1"/>
</dbReference>
<keyword evidence="6" id="KW-1185">Reference proteome</keyword>
<dbReference type="Proteomes" id="UP001054854">
    <property type="component" value="Unassembled WGS sequence"/>
</dbReference>
<evidence type="ECO:0000313" key="6">
    <source>
        <dbReference type="Proteomes" id="UP001054854"/>
    </source>
</evidence>
<reference evidence="5" key="1">
    <citation type="submission" date="2024-05" db="EMBL/GenBank/DDBJ databases">
        <title>Whole genome shotgun sequence of Streptomyces hygroscopicus NBRC 113678.</title>
        <authorList>
            <person name="Komaki H."/>
            <person name="Tamura T."/>
        </authorList>
    </citation>
    <scope>NUCLEOTIDE SEQUENCE</scope>
    <source>
        <strain evidence="5">N11-34</strain>
    </source>
</reference>
<evidence type="ECO:0000259" key="4">
    <source>
        <dbReference type="SMART" id="SM00421"/>
    </source>
</evidence>
<comment type="caution">
    <text evidence="5">The sequence shown here is derived from an EMBL/GenBank/DDBJ whole genome shotgun (WGS) entry which is preliminary data.</text>
</comment>
<dbReference type="RefSeq" id="WP_236255595.1">
    <property type="nucleotide sequence ID" value="NZ_BNEK01000002.1"/>
</dbReference>
<dbReference type="PANTHER" id="PTHR16305">
    <property type="entry name" value="TESTICULAR SOLUBLE ADENYLYL CYCLASE"/>
    <property type="match status" value="1"/>
</dbReference>
<dbReference type="InterPro" id="IPR011990">
    <property type="entry name" value="TPR-like_helical_dom_sf"/>
</dbReference>
<dbReference type="InterPro" id="IPR016032">
    <property type="entry name" value="Sig_transdc_resp-reg_C-effctor"/>
</dbReference>
<evidence type="ECO:0000256" key="2">
    <source>
        <dbReference type="ARBA" id="ARBA00022840"/>
    </source>
</evidence>
<dbReference type="InterPro" id="IPR027417">
    <property type="entry name" value="P-loop_NTPase"/>
</dbReference>
<dbReference type="InterPro" id="IPR000792">
    <property type="entry name" value="Tscrpt_reg_LuxR_C"/>
</dbReference>
<dbReference type="SUPFAM" id="SSF46894">
    <property type="entry name" value="C-terminal effector domain of the bipartite response regulators"/>
    <property type="match status" value="1"/>
</dbReference>
<evidence type="ECO:0000256" key="1">
    <source>
        <dbReference type="ARBA" id="ARBA00022741"/>
    </source>
</evidence>
<evidence type="ECO:0000256" key="3">
    <source>
        <dbReference type="SAM" id="MobiDB-lite"/>
    </source>
</evidence>
<dbReference type="PANTHER" id="PTHR16305:SF28">
    <property type="entry name" value="GUANYLATE CYCLASE DOMAIN-CONTAINING PROTEIN"/>
    <property type="match status" value="1"/>
</dbReference>
<dbReference type="InterPro" id="IPR041664">
    <property type="entry name" value="AAA_16"/>
</dbReference>
<gene>
    <name evidence="5" type="ORF">TPA0910_00540</name>
</gene>
<protein>
    <submittedName>
        <fullName evidence="5">LuxR family transcriptional regulator</fullName>
    </submittedName>
</protein>
<sequence length="965" mass="102492">MNSEAPEEGRAPCAAPAGIGRNATIERLWEAVTSATGPAVQLVRGEVGAGRTTVFAALAERLRSTSAVYQVACQPGDHLTPGLLAHRLLLALHQPAPSPASPAESAADARPPQDPPQPRPDPRGDAETLLGLIGRSLRGQGPAVILIDDAQHADPESVSLLRSVISGLASPRLLMSVAPVRCGWPAEQQAERAALTPLYDSRAVRITDLPPLTAPDIARILAVRLHAVPDEDLVAEVHRLSGGNAAAVTAAAGGLAESGMVRVLIGHAQLVAHARILVLPDDDRFVRTLRGLGDVVWRVAKALSLLEHMGATTARLITTATGLSDRTVGEALHRLVRYGFVIGPDGGRAARAGGWAFRIPLVARAMQARLGPYERRVTSAIAVRALWARPSTAAGGAPEGNGRGGPAAHDAYLADRILDAGTLLTRGRAARELFRVAERLRTTHGRRAWDWLRTAVELADDPAPGVSAVLAHASDAVHRGDSHVVEETATTLVRAHPLDALTRHTLAAVEITKLAATGDLAGLDARHRAHTAVVDRDSAVLAVLSASLLGLWSEVRDLVARTGLDQHPHPPQRAFGAALAATAMAVAGEPAAVYQSLRNPPAPDAGPPWATGVFGALLHQCEALLAMGDVKTLTAFLDERRLTVDRLPPQDVFLYQFLRGDWREAMANARRLLVNALPTERVPVSALVPARASTMLLAQGWPSRARAVLDIARSVSTPMAHLLDADEAAAHLFLGRADDARETLRRGLAQASESGYVLGTGPLWSALAVAEAAEGRPDAAVSCLGRLRRAVAADGEGGRLLYLRTRMEAVRLSPALRKASDDTASDGPEAVAVARAWGQPYETARTLLAAAAAPRAKPRGAHLLREAYDRFGRLDALLWRHRTRMAMKDAGITVPDRRRAAREMDLLLARLVAEGLTNRQLAAALSLSETSVSSRLNRLFRRVGLRSRVELTAAVTMGDPLFDLG</sequence>
<dbReference type="Pfam" id="PF00196">
    <property type="entry name" value="GerE"/>
    <property type="match status" value="1"/>
</dbReference>
<evidence type="ECO:0000313" key="5">
    <source>
        <dbReference type="EMBL" id="GHJ25621.1"/>
    </source>
</evidence>
<proteinExistence type="predicted"/>
<keyword evidence="2" id="KW-0067">ATP-binding</keyword>
<organism evidence="5 6">
    <name type="scientific">Streptomyces hygroscopicus</name>
    <dbReference type="NCBI Taxonomy" id="1912"/>
    <lineage>
        <taxon>Bacteria</taxon>
        <taxon>Bacillati</taxon>
        <taxon>Actinomycetota</taxon>
        <taxon>Actinomycetes</taxon>
        <taxon>Kitasatosporales</taxon>
        <taxon>Streptomycetaceae</taxon>
        <taxon>Streptomyces</taxon>
        <taxon>Streptomyces violaceusniger group</taxon>
    </lineage>
</organism>